<dbReference type="InterPro" id="IPR014729">
    <property type="entry name" value="Rossmann-like_a/b/a_fold"/>
</dbReference>
<dbReference type="PROSITE" id="PS51278">
    <property type="entry name" value="GATASE_TYPE_2"/>
    <property type="match status" value="1"/>
</dbReference>
<keyword evidence="5" id="KW-0547">Nucleotide-binding</keyword>
<dbReference type="GO" id="GO:0006529">
    <property type="term" value="P:asparagine biosynthetic process"/>
    <property type="evidence" value="ECO:0007669"/>
    <property type="project" value="UniProtKB-KW"/>
</dbReference>
<comment type="catalytic activity">
    <reaction evidence="10">
        <text>L-aspartate + L-glutamine + ATP + H2O = L-asparagine + L-glutamate + AMP + diphosphate + H(+)</text>
        <dbReference type="Rhea" id="RHEA:12228"/>
        <dbReference type="ChEBI" id="CHEBI:15377"/>
        <dbReference type="ChEBI" id="CHEBI:15378"/>
        <dbReference type="ChEBI" id="CHEBI:29985"/>
        <dbReference type="ChEBI" id="CHEBI:29991"/>
        <dbReference type="ChEBI" id="CHEBI:30616"/>
        <dbReference type="ChEBI" id="CHEBI:33019"/>
        <dbReference type="ChEBI" id="CHEBI:58048"/>
        <dbReference type="ChEBI" id="CHEBI:58359"/>
        <dbReference type="ChEBI" id="CHEBI:456215"/>
        <dbReference type="EC" id="6.3.5.4"/>
    </reaction>
</comment>
<dbReference type="PANTHER" id="PTHR11772:SF2">
    <property type="entry name" value="ASPARAGINE SYNTHETASE [GLUTAMINE-HYDROLYZING]"/>
    <property type="match status" value="1"/>
</dbReference>
<feature type="domain" description="Glutamine amidotransferase type-2" evidence="12">
    <location>
        <begin position="2"/>
        <end position="190"/>
    </location>
</feature>
<dbReference type="SUPFAM" id="SSF56235">
    <property type="entry name" value="N-terminal nucleophile aminohydrolases (Ntn hydrolases)"/>
    <property type="match status" value="1"/>
</dbReference>
<evidence type="ECO:0000256" key="11">
    <source>
        <dbReference type="PIRSR" id="PIRSR001589-3"/>
    </source>
</evidence>
<evidence type="ECO:0000256" key="2">
    <source>
        <dbReference type="ARBA" id="ARBA00012737"/>
    </source>
</evidence>
<dbReference type="InterPro" id="IPR050795">
    <property type="entry name" value="Asn_Synthetase"/>
</dbReference>
<keyword evidence="8" id="KW-0315">Glutamine amidotransferase</keyword>
<reference evidence="13 14" key="1">
    <citation type="submission" date="2018-06" db="EMBL/GenBank/DDBJ databases">
        <title>Genomic Encyclopedia of Archaeal and Bacterial Type Strains, Phase II (KMG-II): from individual species to whole genera.</title>
        <authorList>
            <person name="Goeker M."/>
        </authorList>
    </citation>
    <scope>NUCLEOTIDE SEQUENCE [LARGE SCALE GENOMIC DNA]</scope>
    <source>
        <strain evidence="13 14">ATCC BAA-1881</strain>
    </source>
</reference>
<evidence type="ECO:0000256" key="6">
    <source>
        <dbReference type="ARBA" id="ARBA00022840"/>
    </source>
</evidence>
<evidence type="ECO:0000313" key="13">
    <source>
        <dbReference type="EMBL" id="PZW26085.1"/>
    </source>
</evidence>
<comment type="similarity">
    <text evidence="1">Belongs to the asparagine synthetase family.</text>
</comment>
<dbReference type="InterPro" id="IPR029055">
    <property type="entry name" value="Ntn_hydrolases_N"/>
</dbReference>
<dbReference type="Pfam" id="PF13537">
    <property type="entry name" value="GATase_7"/>
    <property type="match status" value="1"/>
</dbReference>
<name>A0A326UC36_THEHA</name>
<evidence type="ECO:0000256" key="1">
    <source>
        <dbReference type="ARBA" id="ARBA00005752"/>
    </source>
</evidence>
<evidence type="ECO:0000256" key="4">
    <source>
        <dbReference type="ARBA" id="ARBA00022605"/>
    </source>
</evidence>
<dbReference type="Proteomes" id="UP000248806">
    <property type="component" value="Unassembled WGS sequence"/>
</dbReference>
<dbReference type="InterPro" id="IPR001962">
    <property type="entry name" value="Asn_synthase"/>
</dbReference>
<dbReference type="PIRSF" id="PIRSF001589">
    <property type="entry name" value="Asn_synthetase_glu-h"/>
    <property type="match status" value="1"/>
</dbReference>
<dbReference type="AlphaFoldDB" id="A0A326UC36"/>
<evidence type="ECO:0000256" key="8">
    <source>
        <dbReference type="ARBA" id="ARBA00022962"/>
    </source>
</evidence>
<keyword evidence="14" id="KW-1185">Reference proteome</keyword>
<evidence type="ECO:0000256" key="7">
    <source>
        <dbReference type="ARBA" id="ARBA00022888"/>
    </source>
</evidence>
<dbReference type="SUPFAM" id="SSF52402">
    <property type="entry name" value="Adenine nucleotide alpha hydrolases-like"/>
    <property type="match status" value="1"/>
</dbReference>
<gene>
    <name evidence="13" type="ORF">EI42_04044</name>
</gene>
<dbReference type="CDD" id="cd00712">
    <property type="entry name" value="AsnB"/>
    <property type="match status" value="1"/>
</dbReference>
<protein>
    <recommendedName>
        <fullName evidence="2">asparagine synthase (glutamine-hydrolyzing)</fullName>
        <ecNumber evidence="2">6.3.5.4</ecNumber>
    </recommendedName>
</protein>
<dbReference type="EMBL" id="QKUF01000016">
    <property type="protein sequence ID" value="PZW26085.1"/>
    <property type="molecule type" value="Genomic_DNA"/>
</dbReference>
<evidence type="ECO:0000256" key="5">
    <source>
        <dbReference type="ARBA" id="ARBA00022741"/>
    </source>
</evidence>
<dbReference type="InterPro" id="IPR017932">
    <property type="entry name" value="GATase_2_dom"/>
</dbReference>
<dbReference type="InterPro" id="IPR006426">
    <property type="entry name" value="Asn_synth_AEB"/>
</dbReference>
<dbReference type="Gene3D" id="3.40.50.620">
    <property type="entry name" value="HUPs"/>
    <property type="match status" value="1"/>
</dbReference>
<dbReference type="Pfam" id="PF00733">
    <property type="entry name" value="Asn_synthase"/>
    <property type="match status" value="2"/>
</dbReference>
<keyword evidence="4" id="KW-0028">Amino-acid biosynthesis</keyword>
<dbReference type="GO" id="GO:0005829">
    <property type="term" value="C:cytosol"/>
    <property type="evidence" value="ECO:0007669"/>
    <property type="project" value="TreeGrafter"/>
</dbReference>
<feature type="site" description="Important for beta-aspartyl-AMP intermediate formation" evidence="11">
    <location>
        <position position="335"/>
    </location>
</feature>
<proteinExistence type="inferred from homology"/>
<evidence type="ECO:0000256" key="9">
    <source>
        <dbReference type="ARBA" id="ARBA00029440"/>
    </source>
</evidence>
<dbReference type="CDD" id="cd01991">
    <property type="entry name" value="Asn_synthase_B_C"/>
    <property type="match status" value="1"/>
</dbReference>
<keyword evidence="7" id="KW-0061">Asparagine biosynthesis</keyword>
<dbReference type="OrthoDB" id="9763290at2"/>
<keyword evidence="3" id="KW-0436">Ligase</keyword>
<dbReference type="GO" id="GO:0005524">
    <property type="term" value="F:ATP binding"/>
    <property type="evidence" value="ECO:0007669"/>
    <property type="project" value="UniProtKB-KW"/>
</dbReference>
<dbReference type="Gene3D" id="3.60.20.10">
    <property type="entry name" value="Glutamine Phosphoribosylpyrophosphate, subunit 1, domain 1"/>
    <property type="match status" value="1"/>
</dbReference>
<evidence type="ECO:0000256" key="10">
    <source>
        <dbReference type="ARBA" id="ARBA00048741"/>
    </source>
</evidence>
<dbReference type="EC" id="6.3.5.4" evidence="2"/>
<evidence type="ECO:0000313" key="14">
    <source>
        <dbReference type="Proteomes" id="UP000248806"/>
    </source>
</evidence>
<evidence type="ECO:0000259" key="12">
    <source>
        <dbReference type="PROSITE" id="PS51278"/>
    </source>
</evidence>
<organism evidence="13 14">
    <name type="scientific">Thermosporothrix hazakensis</name>
    <dbReference type="NCBI Taxonomy" id="644383"/>
    <lineage>
        <taxon>Bacteria</taxon>
        <taxon>Bacillati</taxon>
        <taxon>Chloroflexota</taxon>
        <taxon>Ktedonobacteria</taxon>
        <taxon>Ktedonobacterales</taxon>
        <taxon>Thermosporotrichaceae</taxon>
        <taxon>Thermosporothrix</taxon>
    </lineage>
</organism>
<dbReference type="InterPro" id="IPR033738">
    <property type="entry name" value="AsnB_N"/>
</dbReference>
<sequence length="516" mass="58656">MGGIAGIIDRLQAERTVSLKEQLFHMLQAITHRGDEQAAGEMHICPTAALGCNRLLVTDGDKVPQPVTDEGERLAAVLDGRIFNYSALRQSLEGCGYVFRTEAEAELLLYGYREWGEDLPQRLEGMFAFLIYDREQHTFLAARDHIGIKPLYYVYDGACYFISSELKSLLPLKKNITTLSPGHYLTDHGVQQYFHLSASKVSEDVEVVKVSLREALTHAIERQLPSDQPFGVLFSGGIDSAIILHVARAKNREVVAFSTGFAGAADVEIARQYCREHNITHFVSQLTLEEMVQDLPQTVYYCEVFEPINIMDSCTVMPTFRLARAQGIKVVLCGDGSDELLAGYDLFQTYPDPQYLMDYRLNNEHRTDLQRIDRCSARYGIEARVPFFDKAFMEFAYSIPFDMKLRNAVHKWILREAFRDILPDYIVHRPKVRMPDGSGLQYQLLDFASKQQTNVDPSILAQLFMSPTDGAYFLEHYLKHGFPVPVDRYKKAGLDFSPHGYFDFITAVRQEHASEL</sequence>
<keyword evidence="6" id="KW-0067">ATP-binding</keyword>
<comment type="pathway">
    <text evidence="9">Amino-acid biosynthesis.</text>
</comment>
<comment type="caution">
    <text evidence="13">The sequence shown here is derived from an EMBL/GenBank/DDBJ whole genome shotgun (WGS) entry which is preliminary data.</text>
</comment>
<dbReference type="PANTHER" id="PTHR11772">
    <property type="entry name" value="ASPARAGINE SYNTHETASE"/>
    <property type="match status" value="1"/>
</dbReference>
<evidence type="ECO:0000256" key="3">
    <source>
        <dbReference type="ARBA" id="ARBA00022598"/>
    </source>
</evidence>
<dbReference type="GO" id="GO:0004066">
    <property type="term" value="F:asparagine synthase (glutamine-hydrolyzing) activity"/>
    <property type="evidence" value="ECO:0007669"/>
    <property type="project" value="UniProtKB-EC"/>
</dbReference>
<dbReference type="RefSeq" id="WP_111324382.1">
    <property type="nucleotide sequence ID" value="NZ_BIFX01000003.1"/>
</dbReference>
<accession>A0A326UC36</accession>